<proteinExistence type="predicted"/>
<dbReference type="STRING" id="1507870.A0A1V8TI69"/>
<accession>A0A1V8TI69</accession>
<feature type="region of interest" description="Disordered" evidence="1">
    <location>
        <begin position="337"/>
        <end position="363"/>
    </location>
</feature>
<protein>
    <recommendedName>
        <fullName evidence="4">Mitotic checkpoint regulator, MAD2B-interacting-domain-containing protein</fullName>
    </recommendedName>
</protein>
<feature type="region of interest" description="Disordered" evidence="1">
    <location>
        <begin position="1"/>
        <end position="261"/>
    </location>
</feature>
<evidence type="ECO:0000313" key="2">
    <source>
        <dbReference type="EMBL" id="OQO10922.1"/>
    </source>
</evidence>
<dbReference type="AlphaFoldDB" id="A0A1V8TI69"/>
<feature type="compositionally biased region" description="Basic and acidic residues" evidence="1">
    <location>
        <begin position="343"/>
        <end position="357"/>
    </location>
</feature>
<keyword evidence="3" id="KW-1185">Reference proteome</keyword>
<dbReference type="EMBL" id="NAJO01000007">
    <property type="protein sequence ID" value="OQO10922.1"/>
    <property type="molecule type" value="Genomic_DNA"/>
</dbReference>
<feature type="compositionally biased region" description="Acidic residues" evidence="1">
    <location>
        <begin position="119"/>
        <end position="133"/>
    </location>
</feature>
<comment type="caution">
    <text evidence="2">The sequence shown here is derived from an EMBL/GenBank/DDBJ whole genome shotgun (WGS) entry which is preliminary data.</text>
</comment>
<dbReference type="Proteomes" id="UP000192596">
    <property type="component" value="Unassembled WGS sequence"/>
</dbReference>
<gene>
    <name evidence="2" type="ORF">B0A48_05177</name>
</gene>
<evidence type="ECO:0008006" key="4">
    <source>
        <dbReference type="Google" id="ProtNLM"/>
    </source>
</evidence>
<evidence type="ECO:0000313" key="3">
    <source>
        <dbReference type="Proteomes" id="UP000192596"/>
    </source>
</evidence>
<dbReference type="PANTHER" id="PTHR13621">
    <property type="entry name" value="PROLINE-RICH PROTEIN PRCC"/>
    <property type="match status" value="1"/>
</dbReference>
<name>A0A1V8TI69_9PEZI</name>
<dbReference type="Pfam" id="PF10253">
    <property type="entry name" value="PRCC"/>
    <property type="match status" value="1"/>
</dbReference>
<sequence length="363" mass="38271">MALVAYSDSETSDTEPTKAPAKAAPAPTATLAKPTIRRGARKKITFELPSIKAEPGQSQGSEEPVAKKAKTSGSFTGFNSLLPPPKRTNQGNAPKAGVSLRTSSEAAFSRAPPPRTDGSEDVGGYEDAGEDGGPEVPAAAADDYQAKEPAEVKSTGKATRFMPLSVANAKKKKKPMPIPKSNTPEAEATPLATPKDPDPPTSAPSSQPKPSLFSITPSEDLAVPSPQPIGFYTPEFSTPSSLEAPNAPEPTSEPAPLTNANTLSDIASDMNLTPAQRRQLFGRHGAPETLTVTHFNMDAEYASNRELLEKGEAVQHRAVKAVAPGKHSLQQLVNNVKSQGEALEDKWAEGRRNRGEAGSKYGF</sequence>
<reference evidence="3" key="1">
    <citation type="submission" date="2017-03" db="EMBL/GenBank/DDBJ databases">
        <title>Genomes of endolithic fungi from Antarctica.</title>
        <authorList>
            <person name="Coleine C."/>
            <person name="Masonjones S."/>
            <person name="Stajich J.E."/>
        </authorList>
    </citation>
    <scope>NUCLEOTIDE SEQUENCE [LARGE SCALE GENOMIC DNA]</scope>
    <source>
        <strain evidence="3">CCFEE 5527</strain>
    </source>
</reference>
<feature type="compositionally biased region" description="Low complexity" evidence="1">
    <location>
        <begin position="17"/>
        <end position="34"/>
    </location>
</feature>
<dbReference type="GO" id="GO:0005634">
    <property type="term" value="C:nucleus"/>
    <property type="evidence" value="ECO:0007669"/>
    <property type="project" value="TreeGrafter"/>
</dbReference>
<dbReference type="InterPro" id="IPR018800">
    <property type="entry name" value="PRCC"/>
</dbReference>
<dbReference type="OrthoDB" id="2555634at2759"/>
<organism evidence="2 3">
    <name type="scientific">Cryoendolithus antarcticus</name>
    <dbReference type="NCBI Taxonomy" id="1507870"/>
    <lineage>
        <taxon>Eukaryota</taxon>
        <taxon>Fungi</taxon>
        <taxon>Dikarya</taxon>
        <taxon>Ascomycota</taxon>
        <taxon>Pezizomycotina</taxon>
        <taxon>Dothideomycetes</taxon>
        <taxon>Dothideomycetidae</taxon>
        <taxon>Cladosporiales</taxon>
        <taxon>Cladosporiaceae</taxon>
        <taxon>Cryoendolithus</taxon>
    </lineage>
</organism>
<feature type="compositionally biased region" description="Polar residues" evidence="1">
    <location>
        <begin position="203"/>
        <end position="217"/>
    </location>
</feature>
<evidence type="ECO:0000256" key="1">
    <source>
        <dbReference type="SAM" id="MobiDB-lite"/>
    </source>
</evidence>
<dbReference type="PANTHER" id="PTHR13621:SF2">
    <property type="entry name" value="PROLINE-RICH PROTEIN PRCC"/>
    <property type="match status" value="1"/>
</dbReference>
<dbReference type="InParanoid" id="A0A1V8TI69"/>